<protein>
    <submittedName>
        <fullName evidence="12">Transposase</fullName>
    </submittedName>
</protein>
<evidence type="ECO:0000256" key="1">
    <source>
        <dbReference type="ARBA" id="ARBA00008761"/>
    </source>
</evidence>
<dbReference type="Pfam" id="PF12323">
    <property type="entry name" value="HTH_OrfB_IS605"/>
    <property type="match status" value="1"/>
</dbReference>
<dbReference type="InterPro" id="IPR001959">
    <property type="entry name" value="Transposase"/>
</dbReference>
<proteinExistence type="inferred from homology"/>
<dbReference type="GO" id="GO:0046872">
    <property type="term" value="F:metal ion binding"/>
    <property type="evidence" value="ECO:0007669"/>
    <property type="project" value="UniProtKB-KW"/>
</dbReference>
<feature type="domain" description="Transposase putative helix-turn-helix" evidence="11">
    <location>
        <begin position="1"/>
        <end position="45"/>
    </location>
</feature>
<evidence type="ECO:0000256" key="5">
    <source>
        <dbReference type="ARBA" id="ARBA00022833"/>
    </source>
</evidence>
<evidence type="ECO:0000256" key="2">
    <source>
        <dbReference type="ARBA" id="ARBA00011044"/>
    </source>
</evidence>
<evidence type="ECO:0000256" key="8">
    <source>
        <dbReference type="SAM" id="MobiDB-lite"/>
    </source>
</evidence>
<evidence type="ECO:0000256" key="7">
    <source>
        <dbReference type="ARBA" id="ARBA00023172"/>
    </source>
</evidence>
<organism evidence="12 13">
    <name type="scientific">Sulfobacillus benefaciens</name>
    <dbReference type="NCBI Taxonomy" id="453960"/>
    <lineage>
        <taxon>Bacteria</taxon>
        <taxon>Bacillati</taxon>
        <taxon>Bacillota</taxon>
        <taxon>Clostridia</taxon>
        <taxon>Eubacteriales</taxon>
        <taxon>Clostridiales Family XVII. Incertae Sedis</taxon>
        <taxon>Sulfobacillus</taxon>
    </lineage>
</organism>
<dbReference type="AlphaFoldDB" id="A0A2T2WVK8"/>
<feature type="compositionally biased region" description="Basic and acidic residues" evidence="8">
    <location>
        <begin position="365"/>
        <end position="385"/>
    </location>
</feature>
<evidence type="ECO:0000259" key="10">
    <source>
        <dbReference type="Pfam" id="PF07282"/>
    </source>
</evidence>
<sequence>MLKAYRYRLYPTDEQAVFLNRQFGSVRYVYNWALALATTTYQTQGQGITRFQLDKRLTALKQELPWLGEVASQPLQQALVHLDKAFTRFFREKKGYPRFKSKRGKQSATYPQGVKIHWENGVIYLPKAGWIRAVFSRRFSGTVKTVTVSRVPSGKFFVSVLVEDENQVPDAIAGTWERAVGGDLGLHDFLVLSTGEKCGHPQWLESELYRLKILQRRLAKTAKGSKNRTKIRHKIARLHEQMANRRQNFLHKLSTDLVRRFDTVCIEDLNVAGMARNHALARRIAQSGWAEFRRQLEYKAQWYGKHVRVIGRFAPSSRVCLCGYYNHDLTLADSQWDCPNCGRHHDRDVLAANNIKRFAFAKHPTGRDTPGEPGEHPLVDERRKP</sequence>
<comment type="caution">
    <text evidence="12">The sequence shown here is derived from an EMBL/GenBank/DDBJ whole genome shotgun (WGS) entry which is preliminary data.</text>
</comment>
<evidence type="ECO:0000256" key="3">
    <source>
        <dbReference type="ARBA" id="ARBA00022578"/>
    </source>
</evidence>
<dbReference type="Pfam" id="PF07282">
    <property type="entry name" value="Cas12f1-like_TNB"/>
    <property type="match status" value="1"/>
</dbReference>
<dbReference type="Proteomes" id="UP000242699">
    <property type="component" value="Unassembled WGS sequence"/>
</dbReference>
<keyword evidence="5" id="KW-0862">Zinc</keyword>
<keyword evidence="6" id="KW-0238">DNA-binding</keyword>
<feature type="domain" description="Probable transposase IS891/IS1136/IS1341" evidence="9">
    <location>
        <begin position="177"/>
        <end position="277"/>
    </location>
</feature>
<dbReference type="InterPro" id="IPR010095">
    <property type="entry name" value="Cas12f1-like_TNB"/>
</dbReference>
<dbReference type="PANTHER" id="PTHR30405">
    <property type="entry name" value="TRANSPOSASE"/>
    <property type="match status" value="1"/>
</dbReference>
<evidence type="ECO:0000256" key="4">
    <source>
        <dbReference type="ARBA" id="ARBA00022723"/>
    </source>
</evidence>
<evidence type="ECO:0000259" key="11">
    <source>
        <dbReference type="Pfam" id="PF12323"/>
    </source>
</evidence>
<comment type="similarity">
    <text evidence="1">In the C-terminal section; belongs to the transposase 35 family.</text>
</comment>
<dbReference type="EMBL" id="PXYT01000038">
    <property type="protein sequence ID" value="PSR26265.1"/>
    <property type="molecule type" value="Genomic_DNA"/>
</dbReference>
<dbReference type="GO" id="GO:0006310">
    <property type="term" value="P:DNA recombination"/>
    <property type="evidence" value="ECO:0007669"/>
    <property type="project" value="UniProtKB-KW"/>
</dbReference>
<evidence type="ECO:0000313" key="13">
    <source>
        <dbReference type="Proteomes" id="UP000242699"/>
    </source>
</evidence>
<dbReference type="InterPro" id="IPR051399">
    <property type="entry name" value="RNA-guided_DNA_endo/Transpos"/>
</dbReference>
<dbReference type="PANTHER" id="PTHR30405:SF25">
    <property type="entry name" value="RNA-GUIDED DNA ENDONUCLEASE INSQ-RELATED"/>
    <property type="match status" value="1"/>
</dbReference>
<reference evidence="12 13" key="1">
    <citation type="journal article" date="2014" name="BMC Genomics">
        <title>Comparison of environmental and isolate Sulfobacillus genomes reveals diverse carbon, sulfur, nitrogen, and hydrogen metabolisms.</title>
        <authorList>
            <person name="Justice N.B."/>
            <person name="Norman A."/>
            <person name="Brown C.T."/>
            <person name="Singh A."/>
            <person name="Thomas B.C."/>
            <person name="Banfield J.F."/>
        </authorList>
    </citation>
    <scope>NUCLEOTIDE SEQUENCE [LARGE SCALE GENOMIC DNA]</scope>
    <source>
        <strain evidence="12">AMDSBA1</strain>
    </source>
</reference>
<keyword evidence="7" id="KW-0233">DNA recombination</keyword>
<dbReference type="InterPro" id="IPR021027">
    <property type="entry name" value="Transposase_put_HTH"/>
</dbReference>
<dbReference type="NCBIfam" id="NF040570">
    <property type="entry name" value="guided_TnpB"/>
    <property type="match status" value="1"/>
</dbReference>
<dbReference type="GO" id="GO:0032196">
    <property type="term" value="P:transposition"/>
    <property type="evidence" value="ECO:0007669"/>
    <property type="project" value="UniProtKB-KW"/>
</dbReference>
<evidence type="ECO:0000256" key="6">
    <source>
        <dbReference type="ARBA" id="ARBA00023125"/>
    </source>
</evidence>
<accession>A0A2T2WVK8</accession>
<comment type="similarity">
    <text evidence="2">In the N-terminal section; belongs to the transposase 2 family.</text>
</comment>
<dbReference type="NCBIfam" id="TIGR01766">
    <property type="entry name" value="IS200/IS605 family accessory protein TnpB-like domain"/>
    <property type="match status" value="1"/>
</dbReference>
<evidence type="ECO:0000313" key="12">
    <source>
        <dbReference type="EMBL" id="PSR26265.1"/>
    </source>
</evidence>
<keyword evidence="3" id="KW-0815">Transposition</keyword>
<dbReference type="Pfam" id="PF01385">
    <property type="entry name" value="OrfB_IS605"/>
    <property type="match status" value="1"/>
</dbReference>
<evidence type="ECO:0000259" key="9">
    <source>
        <dbReference type="Pfam" id="PF01385"/>
    </source>
</evidence>
<dbReference type="GO" id="GO:0003677">
    <property type="term" value="F:DNA binding"/>
    <property type="evidence" value="ECO:0007669"/>
    <property type="project" value="UniProtKB-KW"/>
</dbReference>
<gene>
    <name evidence="12" type="ORF">C7B43_14270</name>
</gene>
<keyword evidence="4" id="KW-0479">Metal-binding</keyword>
<feature type="domain" description="Cas12f1-like TNB" evidence="10">
    <location>
        <begin position="289"/>
        <end position="355"/>
    </location>
</feature>
<feature type="region of interest" description="Disordered" evidence="8">
    <location>
        <begin position="362"/>
        <end position="385"/>
    </location>
</feature>
<name>A0A2T2WVK8_9FIRM</name>